<evidence type="ECO:0000256" key="2">
    <source>
        <dbReference type="SAM" id="Phobius"/>
    </source>
</evidence>
<dbReference type="PANTHER" id="PTHR39218">
    <property type="entry name" value="OXIDOREDUCTASE 14 KDA SUBUNIT, PUTATIVE (AFU_ORTHOLOGUE AFUA_1G12110)-RELATED"/>
    <property type="match status" value="1"/>
</dbReference>
<evidence type="ECO:0000256" key="1">
    <source>
        <dbReference type="SAM" id="MobiDB-lite"/>
    </source>
</evidence>
<organism evidence="3 4">
    <name type="scientific">Exophiala dermatitidis</name>
    <name type="common">Black yeast-like fungus</name>
    <name type="synonym">Wangiella dermatitidis</name>
    <dbReference type="NCBI Taxonomy" id="5970"/>
    <lineage>
        <taxon>Eukaryota</taxon>
        <taxon>Fungi</taxon>
        <taxon>Dikarya</taxon>
        <taxon>Ascomycota</taxon>
        <taxon>Pezizomycotina</taxon>
        <taxon>Eurotiomycetes</taxon>
        <taxon>Chaetothyriomycetidae</taxon>
        <taxon>Chaetothyriales</taxon>
        <taxon>Herpotrichiellaceae</taxon>
        <taxon>Exophiala</taxon>
    </lineage>
</organism>
<evidence type="ECO:0000313" key="3">
    <source>
        <dbReference type="EMBL" id="KAJ8988640.1"/>
    </source>
</evidence>
<reference evidence="3" key="1">
    <citation type="submission" date="2023-01" db="EMBL/GenBank/DDBJ databases">
        <title>Exophiala dermititidis isolated from Cystic Fibrosis Patient.</title>
        <authorList>
            <person name="Kurbessoian T."/>
            <person name="Crocker A."/>
            <person name="Murante D."/>
            <person name="Hogan D.A."/>
            <person name="Stajich J.E."/>
        </authorList>
    </citation>
    <scope>NUCLEOTIDE SEQUENCE</scope>
    <source>
        <strain evidence="3">Ex8</strain>
    </source>
</reference>
<keyword evidence="2" id="KW-1133">Transmembrane helix</keyword>
<gene>
    <name evidence="3" type="ORF">HRR80_007273</name>
</gene>
<feature type="transmembrane region" description="Helical" evidence="2">
    <location>
        <begin position="5"/>
        <end position="22"/>
    </location>
</feature>
<accession>A0AAN6ENI4</accession>
<feature type="transmembrane region" description="Helical" evidence="2">
    <location>
        <begin position="34"/>
        <end position="50"/>
    </location>
</feature>
<dbReference type="AlphaFoldDB" id="A0AAN6ENI4"/>
<dbReference type="PANTHER" id="PTHR39218:SF1">
    <property type="entry name" value="OXIDOREDUCTASE 14 KDA SUBUNIT, PUTATIVE (AFU_ORTHOLOGUE AFUA_1G12110)-RELATED"/>
    <property type="match status" value="1"/>
</dbReference>
<dbReference type="EMBL" id="JAJGCB010000017">
    <property type="protein sequence ID" value="KAJ8988640.1"/>
    <property type="molecule type" value="Genomic_DNA"/>
</dbReference>
<keyword evidence="2" id="KW-0812">Transmembrane</keyword>
<dbReference type="Proteomes" id="UP001161757">
    <property type="component" value="Unassembled WGS sequence"/>
</dbReference>
<sequence>MVHKILFWAGFGIATRFVQLGIEMRPFFQRGALWVYPLFAGIGGSFGYWMQGVEERQHKMLQQRKELLIEKRRRRAEREAAASNSGDTETVGVLAATS</sequence>
<name>A0AAN6ENI4_EXODE</name>
<comment type="caution">
    <text evidence="3">The sequence shown here is derived from an EMBL/GenBank/DDBJ whole genome shotgun (WGS) entry which is preliminary data.</text>
</comment>
<protein>
    <submittedName>
        <fullName evidence="3">Uncharacterized protein</fullName>
    </submittedName>
</protein>
<proteinExistence type="predicted"/>
<feature type="region of interest" description="Disordered" evidence="1">
    <location>
        <begin position="78"/>
        <end position="98"/>
    </location>
</feature>
<keyword evidence="2" id="KW-0472">Membrane</keyword>
<evidence type="ECO:0000313" key="4">
    <source>
        <dbReference type="Proteomes" id="UP001161757"/>
    </source>
</evidence>